<dbReference type="InterPro" id="IPR006091">
    <property type="entry name" value="Acyl-CoA_Oxase/DH_mid-dom"/>
</dbReference>
<protein>
    <recommendedName>
        <fullName evidence="9">glutaryl-CoA dehydrogenase (ETF)</fullName>
        <ecNumber evidence="9">1.3.8.6</ecNumber>
    </recommendedName>
</protein>
<dbReference type="GO" id="GO:0033539">
    <property type="term" value="P:fatty acid beta-oxidation using acyl-CoA dehydrogenase"/>
    <property type="evidence" value="ECO:0007669"/>
    <property type="project" value="TreeGrafter"/>
</dbReference>
<comment type="similarity">
    <text evidence="2 11">Belongs to the acyl-CoA dehydrogenase family.</text>
</comment>
<comment type="caution">
    <text evidence="15">The sequence shown here is derived from an EMBL/GenBank/DDBJ whole genome shotgun (WGS) entry which is preliminary data.</text>
</comment>
<keyword evidence="16" id="KW-1185">Reference proteome</keyword>
<keyword evidence="3 11" id="KW-0285">Flavoprotein</keyword>
<dbReference type="EMBL" id="SDPP02000002">
    <property type="protein sequence ID" value="KAA1378143.1"/>
    <property type="molecule type" value="Genomic_DNA"/>
</dbReference>
<evidence type="ECO:0000256" key="7">
    <source>
        <dbReference type="ARBA" id="ARBA00037899"/>
    </source>
</evidence>
<feature type="domain" description="Acyl-CoA oxidase/dehydrogenase middle" evidence="13">
    <location>
        <begin position="141"/>
        <end position="231"/>
    </location>
</feature>
<dbReference type="InterPro" id="IPR009075">
    <property type="entry name" value="AcylCo_DH/oxidase_C"/>
</dbReference>
<feature type="domain" description="Acyl-CoA dehydrogenase/oxidase C-terminal" evidence="12">
    <location>
        <begin position="245"/>
        <end position="390"/>
    </location>
</feature>
<comment type="pathway">
    <text evidence="7">Amino-acid metabolism; lysine degradation.</text>
</comment>
<evidence type="ECO:0000256" key="5">
    <source>
        <dbReference type="ARBA" id="ARBA00022946"/>
    </source>
</evidence>
<keyword evidence="4 11" id="KW-0274">FAD</keyword>
<dbReference type="InterPro" id="IPR052033">
    <property type="entry name" value="Glutaryl-CoA_DH_mitochondrial"/>
</dbReference>
<dbReference type="InterPro" id="IPR037069">
    <property type="entry name" value="AcylCoA_DH/ox_N_sf"/>
</dbReference>
<evidence type="ECO:0000256" key="8">
    <source>
        <dbReference type="ARBA" id="ARBA00037927"/>
    </source>
</evidence>
<accession>A0A641ALZ9</accession>
<name>A0A641ALZ9_9ACTN</name>
<comment type="pathway">
    <text evidence="8">Amino-acid metabolism; tryptophan metabolism.</text>
</comment>
<dbReference type="InterPro" id="IPR046373">
    <property type="entry name" value="Acyl-CoA_Oxase/DH_mid-dom_sf"/>
</dbReference>
<dbReference type="EC" id="1.3.8.6" evidence="9"/>
<dbReference type="OrthoDB" id="142556at2"/>
<dbReference type="RefSeq" id="WP_129183212.1">
    <property type="nucleotide sequence ID" value="NZ_JAGIOG010000001.1"/>
</dbReference>
<dbReference type="Pfam" id="PF00441">
    <property type="entry name" value="Acyl-CoA_dh_1"/>
    <property type="match status" value="1"/>
</dbReference>
<dbReference type="Gene3D" id="2.40.110.10">
    <property type="entry name" value="Butyryl-CoA Dehydrogenase, subunit A, domain 2"/>
    <property type="match status" value="1"/>
</dbReference>
<dbReference type="SUPFAM" id="SSF47203">
    <property type="entry name" value="Acyl-CoA dehydrogenase C-terminal domain-like"/>
    <property type="match status" value="1"/>
</dbReference>
<proteinExistence type="inferred from homology"/>
<evidence type="ECO:0000256" key="10">
    <source>
        <dbReference type="ARBA" id="ARBA00049493"/>
    </source>
</evidence>
<reference evidence="15" key="1">
    <citation type="submission" date="2019-09" db="EMBL/GenBank/DDBJ databases">
        <authorList>
            <person name="Li J."/>
        </authorList>
    </citation>
    <scope>NUCLEOTIDE SEQUENCE [LARGE SCALE GENOMIC DNA]</scope>
    <source>
        <strain evidence="15">NRBC 14897</strain>
    </source>
</reference>
<evidence type="ECO:0000259" key="13">
    <source>
        <dbReference type="Pfam" id="PF02770"/>
    </source>
</evidence>
<evidence type="ECO:0000313" key="16">
    <source>
        <dbReference type="Proteomes" id="UP001515100"/>
    </source>
</evidence>
<dbReference type="InterPro" id="IPR006089">
    <property type="entry name" value="Acyl-CoA_DH_CS"/>
</dbReference>
<dbReference type="GO" id="GO:0004361">
    <property type="term" value="F:glutaryl-CoA dehydrogenase activity"/>
    <property type="evidence" value="ECO:0007669"/>
    <property type="project" value="UniProtKB-EC"/>
</dbReference>
<gene>
    <name evidence="15" type="ORF">ESP62_007105</name>
</gene>
<dbReference type="InterPro" id="IPR036250">
    <property type="entry name" value="AcylCo_DH-like_C"/>
</dbReference>
<dbReference type="InterPro" id="IPR009100">
    <property type="entry name" value="AcylCoA_DH/oxidase_NM_dom_sf"/>
</dbReference>
<dbReference type="Pfam" id="PF02770">
    <property type="entry name" value="Acyl-CoA_dh_M"/>
    <property type="match status" value="1"/>
</dbReference>
<dbReference type="PANTHER" id="PTHR42807:SF1">
    <property type="entry name" value="GLUTARYL-COA DEHYDROGENASE, MITOCHONDRIAL"/>
    <property type="match status" value="1"/>
</dbReference>
<feature type="domain" description="Acyl-CoA dehydrogenase/oxidase N-terminal" evidence="14">
    <location>
        <begin position="24"/>
        <end position="136"/>
    </location>
</feature>
<dbReference type="AlphaFoldDB" id="A0A641ALZ9"/>
<organism evidence="15 16">
    <name type="scientific">Aeromicrobium fastidiosum</name>
    <dbReference type="NCBI Taxonomy" id="52699"/>
    <lineage>
        <taxon>Bacteria</taxon>
        <taxon>Bacillati</taxon>
        <taxon>Actinomycetota</taxon>
        <taxon>Actinomycetes</taxon>
        <taxon>Propionibacteriales</taxon>
        <taxon>Nocardioidaceae</taxon>
        <taxon>Aeromicrobium</taxon>
    </lineage>
</organism>
<dbReference type="PROSITE" id="PS00072">
    <property type="entry name" value="ACYL_COA_DH_1"/>
    <property type="match status" value="1"/>
</dbReference>
<evidence type="ECO:0000313" key="15">
    <source>
        <dbReference type="EMBL" id="KAA1378143.1"/>
    </source>
</evidence>
<dbReference type="InterPro" id="IPR013786">
    <property type="entry name" value="AcylCoA_DH/ox_N"/>
</dbReference>
<evidence type="ECO:0000256" key="4">
    <source>
        <dbReference type="ARBA" id="ARBA00022827"/>
    </source>
</evidence>
<comment type="cofactor">
    <cofactor evidence="1 11">
        <name>FAD</name>
        <dbReference type="ChEBI" id="CHEBI:57692"/>
    </cofactor>
</comment>
<keyword evidence="5" id="KW-0809">Transit peptide</keyword>
<sequence length="397" mass="42634">MSTSHAPATPFRSADPAGIDLVLTQDERDVRDAVRHFCDERVEPFVGTWFEDGTIPDIRELAVELGTLGVLGMHLDGYGCPGMTATEYGLACLELEATDSGLRSLVSVQGSLAMFAIHRWGSEDQKNHWLPDMAAGRAIGCFGLTEPDAGSDPASMRSRARRDGDDWVLDARKMWITNGSVADVAVVWAQTDEGIRGFVVPTDTPGFSAPLIKHKMSLRASVTSELVLEGVRLPAEAVLPDVVGLKGPLSCLNEARYGIVWGSMGAARASLQCALDYAGQRTQFGKPIAGFQLTQGKIADMTLEVVKGTLLALHLGRAKDARGLTPVEVSLGKLNNVREALDVCRTARTILGANGISLEYPVIRHMNNLESVLTYEGTSEMHALSIGQAMTGIAAFR</sequence>
<dbReference type="SUPFAM" id="SSF56645">
    <property type="entry name" value="Acyl-CoA dehydrogenase NM domain-like"/>
    <property type="match status" value="1"/>
</dbReference>
<evidence type="ECO:0000256" key="1">
    <source>
        <dbReference type="ARBA" id="ARBA00001974"/>
    </source>
</evidence>
<dbReference type="Gene3D" id="1.10.540.10">
    <property type="entry name" value="Acyl-CoA dehydrogenase/oxidase, N-terminal domain"/>
    <property type="match status" value="1"/>
</dbReference>
<dbReference type="Proteomes" id="UP001515100">
    <property type="component" value="Unassembled WGS sequence"/>
</dbReference>
<dbReference type="PANTHER" id="PTHR42807">
    <property type="entry name" value="GLUTARYL-COA DEHYDROGENASE, MITOCHONDRIAL"/>
    <property type="match status" value="1"/>
</dbReference>
<dbReference type="GO" id="GO:0000062">
    <property type="term" value="F:fatty-acyl-CoA binding"/>
    <property type="evidence" value="ECO:0007669"/>
    <property type="project" value="TreeGrafter"/>
</dbReference>
<keyword evidence="6 11" id="KW-0560">Oxidoreductase</keyword>
<evidence type="ECO:0000256" key="2">
    <source>
        <dbReference type="ARBA" id="ARBA00009347"/>
    </source>
</evidence>
<dbReference type="Gene3D" id="1.20.140.10">
    <property type="entry name" value="Butyryl-CoA Dehydrogenase, subunit A, domain 3"/>
    <property type="match status" value="1"/>
</dbReference>
<evidence type="ECO:0000256" key="3">
    <source>
        <dbReference type="ARBA" id="ARBA00022630"/>
    </source>
</evidence>
<evidence type="ECO:0000256" key="6">
    <source>
        <dbReference type="ARBA" id="ARBA00023002"/>
    </source>
</evidence>
<evidence type="ECO:0000259" key="12">
    <source>
        <dbReference type="Pfam" id="PF00441"/>
    </source>
</evidence>
<dbReference type="GO" id="GO:0046949">
    <property type="term" value="P:fatty-acyl-CoA biosynthetic process"/>
    <property type="evidence" value="ECO:0007669"/>
    <property type="project" value="TreeGrafter"/>
</dbReference>
<dbReference type="Pfam" id="PF02771">
    <property type="entry name" value="Acyl-CoA_dh_N"/>
    <property type="match status" value="1"/>
</dbReference>
<evidence type="ECO:0000259" key="14">
    <source>
        <dbReference type="Pfam" id="PF02771"/>
    </source>
</evidence>
<evidence type="ECO:0000256" key="11">
    <source>
        <dbReference type="RuleBase" id="RU362125"/>
    </source>
</evidence>
<comment type="catalytic activity">
    <reaction evidence="10">
        <text>glutaryl-CoA + oxidized [electron-transfer flavoprotein] + 2 H(+) = (2E)-butenoyl-CoA + reduced [electron-transfer flavoprotein] + CO2</text>
        <dbReference type="Rhea" id="RHEA:13389"/>
        <dbReference type="Rhea" id="RHEA-COMP:10685"/>
        <dbReference type="Rhea" id="RHEA-COMP:10686"/>
        <dbReference type="ChEBI" id="CHEBI:15378"/>
        <dbReference type="ChEBI" id="CHEBI:16526"/>
        <dbReference type="ChEBI" id="CHEBI:57332"/>
        <dbReference type="ChEBI" id="CHEBI:57378"/>
        <dbReference type="ChEBI" id="CHEBI:57692"/>
        <dbReference type="ChEBI" id="CHEBI:58307"/>
        <dbReference type="EC" id="1.3.8.6"/>
    </reaction>
</comment>
<evidence type="ECO:0000256" key="9">
    <source>
        <dbReference type="ARBA" id="ARBA00039033"/>
    </source>
</evidence>
<dbReference type="GO" id="GO:0050660">
    <property type="term" value="F:flavin adenine dinucleotide binding"/>
    <property type="evidence" value="ECO:0007669"/>
    <property type="project" value="InterPro"/>
</dbReference>